<dbReference type="PANTHER" id="PTHR21525">
    <property type="entry name" value="MOTILE SPERM PROTEIN"/>
    <property type="match status" value="1"/>
</dbReference>
<protein>
    <submittedName>
        <fullName evidence="2">Uncharacterized protein</fullName>
    </submittedName>
</protein>
<sequence>PICSMIKLEGGTAVLIQSDEMDIINYLRESERLRLRRAKIEEIRVRMREAREREGGDEKGEENETKVDEGKEGEEQKEENQKSYILSMAGDVASAVGNGCKNASGVFRQINKKGKPIFEHISGGKMGMRQINMKGKKAIFKPSKGVTSSVANGVGKACMVAAVAMDVVEIGLAVKQDYEGGTMHNTVHTSSGVAGSWAGAVPGAMYGASLGSVVPVAGSLVGGIVGGVIGSLGGAFLARKAAEAVMPAPEEKKEIEEDPEVVEEETPGQCVICRQSLASFDLFYSHFVENHPDELLTLYCAVVARAGDERADIEDTWFVSKAFVCREEEIECWGMDEILVFNDRILVSLGWDGEEEQEEEEEEEEEE</sequence>
<evidence type="ECO:0000313" key="3">
    <source>
        <dbReference type="Proteomes" id="UP001328107"/>
    </source>
</evidence>
<reference evidence="3" key="1">
    <citation type="submission" date="2022-10" db="EMBL/GenBank/DDBJ databases">
        <title>Genome assembly of Pristionchus species.</title>
        <authorList>
            <person name="Yoshida K."/>
            <person name="Sommer R.J."/>
        </authorList>
    </citation>
    <scope>NUCLEOTIDE SEQUENCE [LARGE SCALE GENOMIC DNA]</scope>
    <source>
        <strain evidence="3">RS5460</strain>
    </source>
</reference>
<evidence type="ECO:0000256" key="1">
    <source>
        <dbReference type="SAM" id="MobiDB-lite"/>
    </source>
</evidence>
<dbReference type="EMBL" id="BTRK01000006">
    <property type="protein sequence ID" value="GMR57658.1"/>
    <property type="molecule type" value="Genomic_DNA"/>
</dbReference>
<evidence type="ECO:0000313" key="2">
    <source>
        <dbReference type="EMBL" id="GMR57658.1"/>
    </source>
</evidence>
<comment type="caution">
    <text evidence="2">The sequence shown here is derived from an EMBL/GenBank/DDBJ whole genome shotgun (WGS) entry which is preliminary data.</text>
</comment>
<feature type="non-terminal residue" evidence="2">
    <location>
        <position position="367"/>
    </location>
</feature>
<organism evidence="2 3">
    <name type="scientific">Pristionchus mayeri</name>
    <dbReference type="NCBI Taxonomy" id="1317129"/>
    <lineage>
        <taxon>Eukaryota</taxon>
        <taxon>Metazoa</taxon>
        <taxon>Ecdysozoa</taxon>
        <taxon>Nematoda</taxon>
        <taxon>Chromadorea</taxon>
        <taxon>Rhabditida</taxon>
        <taxon>Rhabditina</taxon>
        <taxon>Diplogasteromorpha</taxon>
        <taxon>Diplogasteroidea</taxon>
        <taxon>Neodiplogasteridae</taxon>
        <taxon>Pristionchus</taxon>
    </lineage>
</organism>
<name>A0AAN5I9H1_9BILA</name>
<keyword evidence="3" id="KW-1185">Reference proteome</keyword>
<dbReference type="AlphaFoldDB" id="A0AAN5I9H1"/>
<proteinExistence type="predicted"/>
<accession>A0AAN5I9H1</accession>
<gene>
    <name evidence="2" type="ORF">PMAYCL1PPCAC_27853</name>
</gene>
<feature type="region of interest" description="Disordered" evidence="1">
    <location>
        <begin position="49"/>
        <end position="81"/>
    </location>
</feature>
<dbReference type="Proteomes" id="UP001328107">
    <property type="component" value="Unassembled WGS sequence"/>
</dbReference>
<dbReference type="PANTHER" id="PTHR21525:SF9">
    <property type="entry name" value="CHANNEL_COLICIN DOMAIN-CONTAINING PROTEIN"/>
    <property type="match status" value="1"/>
</dbReference>
<feature type="non-terminal residue" evidence="2">
    <location>
        <position position="1"/>
    </location>
</feature>